<keyword evidence="3" id="KW-1185">Reference proteome</keyword>
<accession>A0AAQ3K757</accession>
<dbReference type="Proteomes" id="UP001327560">
    <property type="component" value="Chromosome 3"/>
</dbReference>
<reference evidence="2 3" key="1">
    <citation type="submission" date="2023-10" db="EMBL/GenBank/DDBJ databases">
        <title>Chromosome-scale genome assembly provides insights into flower coloration mechanisms of Canna indica.</title>
        <authorList>
            <person name="Li C."/>
        </authorList>
    </citation>
    <scope>NUCLEOTIDE SEQUENCE [LARGE SCALE GENOMIC DNA]</scope>
    <source>
        <tissue evidence="2">Flower</tissue>
    </source>
</reference>
<feature type="region of interest" description="Disordered" evidence="1">
    <location>
        <begin position="62"/>
        <end position="81"/>
    </location>
</feature>
<proteinExistence type="predicted"/>
<dbReference type="AlphaFoldDB" id="A0AAQ3K757"/>
<protein>
    <submittedName>
        <fullName evidence="2">Uncharacterized protein</fullName>
    </submittedName>
</protein>
<sequence length="126" mass="13858">MAIKPNYSPFLIPPRYLASNSKPSSMSSSSTRGPTFRASEMSPSPSSIRLVKEKMLCQLRGKRKNHSYIRSREPGGTSRATMCILSPNRAASLLSLWLTNSAKESQSGKRGIDRRTGYGVPADPRL</sequence>
<feature type="compositionally biased region" description="Basic and acidic residues" evidence="1">
    <location>
        <begin position="106"/>
        <end position="116"/>
    </location>
</feature>
<evidence type="ECO:0000256" key="1">
    <source>
        <dbReference type="SAM" id="MobiDB-lite"/>
    </source>
</evidence>
<name>A0AAQ3K757_9LILI</name>
<feature type="compositionally biased region" description="Low complexity" evidence="1">
    <location>
        <begin position="19"/>
        <end position="30"/>
    </location>
</feature>
<feature type="region of interest" description="Disordered" evidence="1">
    <location>
        <begin position="102"/>
        <end position="126"/>
    </location>
</feature>
<evidence type="ECO:0000313" key="3">
    <source>
        <dbReference type="Proteomes" id="UP001327560"/>
    </source>
</evidence>
<dbReference type="EMBL" id="CP136892">
    <property type="protein sequence ID" value="WOL02003.1"/>
    <property type="molecule type" value="Genomic_DNA"/>
</dbReference>
<organism evidence="2 3">
    <name type="scientific">Canna indica</name>
    <name type="common">Indian-shot</name>
    <dbReference type="NCBI Taxonomy" id="4628"/>
    <lineage>
        <taxon>Eukaryota</taxon>
        <taxon>Viridiplantae</taxon>
        <taxon>Streptophyta</taxon>
        <taxon>Embryophyta</taxon>
        <taxon>Tracheophyta</taxon>
        <taxon>Spermatophyta</taxon>
        <taxon>Magnoliopsida</taxon>
        <taxon>Liliopsida</taxon>
        <taxon>Zingiberales</taxon>
        <taxon>Cannaceae</taxon>
        <taxon>Canna</taxon>
    </lineage>
</organism>
<gene>
    <name evidence="2" type="ORF">Cni_G10721</name>
</gene>
<feature type="region of interest" description="Disordered" evidence="1">
    <location>
        <begin position="17"/>
        <end position="47"/>
    </location>
</feature>
<evidence type="ECO:0000313" key="2">
    <source>
        <dbReference type="EMBL" id="WOL02003.1"/>
    </source>
</evidence>